<keyword evidence="3 5" id="KW-0133">Cell shape</keyword>
<dbReference type="InterPro" id="IPR007221">
    <property type="entry name" value="MreC"/>
</dbReference>
<evidence type="ECO:0000256" key="2">
    <source>
        <dbReference type="ARBA" id="ARBA00013855"/>
    </source>
</evidence>
<evidence type="ECO:0000256" key="3">
    <source>
        <dbReference type="ARBA" id="ARBA00022960"/>
    </source>
</evidence>
<dbReference type="PANTHER" id="PTHR34138:SF1">
    <property type="entry name" value="CELL SHAPE-DETERMINING PROTEIN MREC"/>
    <property type="match status" value="1"/>
</dbReference>
<comment type="function">
    <text evidence="5">Involved in formation and maintenance of cell shape.</text>
</comment>
<dbReference type="Gene3D" id="2.40.10.340">
    <property type="entry name" value="Rod shape-determining protein MreC, domain 1"/>
    <property type="match status" value="1"/>
</dbReference>
<evidence type="ECO:0000256" key="1">
    <source>
        <dbReference type="ARBA" id="ARBA00009369"/>
    </source>
</evidence>
<dbReference type="PIRSF" id="PIRSF038471">
    <property type="entry name" value="MreC"/>
    <property type="match status" value="1"/>
</dbReference>
<evidence type="ECO:0000313" key="8">
    <source>
        <dbReference type="EMBL" id="MDX8150849.1"/>
    </source>
</evidence>
<comment type="caution">
    <text evidence="8">The sequence shown here is derived from an EMBL/GenBank/DDBJ whole genome shotgun (WGS) entry which is preliminary data.</text>
</comment>
<name>A0ABU4VGA8_9ACTN</name>
<gene>
    <name evidence="8" type="primary">mreC</name>
    <name evidence="8" type="ORF">SK069_04515</name>
</gene>
<dbReference type="Proteomes" id="UP001277761">
    <property type="component" value="Unassembled WGS sequence"/>
</dbReference>
<dbReference type="Pfam" id="PF04085">
    <property type="entry name" value="MreC"/>
    <property type="match status" value="1"/>
</dbReference>
<keyword evidence="6" id="KW-0175">Coiled coil</keyword>
<accession>A0ABU4VGA8</accession>
<feature type="coiled-coil region" evidence="6">
    <location>
        <begin position="65"/>
        <end position="102"/>
    </location>
</feature>
<keyword evidence="9" id="KW-1185">Reference proteome</keyword>
<dbReference type="Gene3D" id="2.40.10.350">
    <property type="entry name" value="Rod shape-determining protein MreC, domain 2"/>
    <property type="match status" value="1"/>
</dbReference>
<reference evidence="8 9" key="1">
    <citation type="submission" date="2023-11" db="EMBL/GenBank/DDBJ databases">
        <authorList>
            <person name="Xu M."/>
            <person name="Jiang T."/>
        </authorList>
    </citation>
    <scope>NUCLEOTIDE SEQUENCE [LARGE SCALE GENOMIC DNA]</scope>
    <source>
        <strain evidence="8 9">SD</strain>
    </source>
</reference>
<sequence>MIDPSARRRRRLVLAALVLVSLVLLTAAFGTASGGTTGGAAGPLVDGASKIAKPVRDLVGWVGDTADATKENRDLRREVGQLRQERARLAAAATENDRLRRQLGLASRLRLQQAGTRVGAEVIAQSPTAWASTIRIDKGASAGVADGDPVLSADDDEAGLVGFVTSTQAGQAIVSLLPDNAVKVGAKLEGGRDYGILQGAGAGTASDLELLYVPGSTQVRNGTRVVTSGTVPGARELRSIAPPDLPIGRVTRVSGAGSDDQVVHLRPFVDLRSLQSVQVLTGAGDRSP</sequence>
<comment type="similarity">
    <text evidence="1 5">Belongs to the MreC family.</text>
</comment>
<feature type="domain" description="Rod shape-determining protein MreC beta-barrel core" evidence="7">
    <location>
        <begin position="122"/>
        <end position="280"/>
    </location>
</feature>
<dbReference type="RefSeq" id="WP_319952991.1">
    <property type="nucleotide sequence ID" value="NZ_JAXAVX010000001.1"/>
</dbReference>
<proteinExistence type="inferred from homology"/>
<dbReference type="InterPro" id="IPR042175">
    <property type="entry name" value="Cell/Rod_MreC_2"/>
</dbReference>
<evidence type="ECO:0000256" key="5">
    <source>
        <dbReference type="PIRNR" id="PIRNR038471"/>
    </source>
</evidence>
<organism evidence="8 9">
    <name type="scientific">Patulibacter brassicae</name>
    <dbReference type="NCBI Taxonomy" id="1705717"/>
    <lineage>
        <taxon>Bacteria</taxon>
        <taxon>Bacillati</taxon>
        <taxon>Actinomycetota</taxon>
        <taxon>Thermoleophilia</taxon>
        <taxon>Solirubrobacterales</taxon>
        <taxon>Patulibacteraceae</taxon>
        <taxon>Patulibacter</taxon>
    </lineage>
</organism>
<evidence type="ECO:0000313" key="9">
    <source>
        <dbReference type="Proteomes" id="UP001277761"/>
    </source>
</evidence>
<evidence type="ECO:0000256" key="6">
    <source>
        <dbReference type="SAM" id="Coils"/>
    </source>
</evidence>
<evidence type="ECO:0000256" key="4">
    <source>
        <dbReference type="ARBA" id="ARBA00032089"/>
    </source>
</evidence>
<dbReference type="InterPro" id="IPR055342">
    <property type="entry name" value="MreC_beta-barrel_core"/>
</dbReference>
<dbReference type="InterPro" id="IPR042177">
    <property type="entry name" value="Cell/Rod_1"/>
</dbReference>
<protein>
    <recommendedName>
        <fullName evidence="2 5">Cell shape-determining protein MreC</fullName>
    </recommendedName>
    <alternativeName>
        <fullName evidence="4 5">Cell shape protein MreC</fullName>
    </alternativeName>
</protein>
<dbReference type="PANTHER" id="PTHR34138">
    <property type="entry name" value="CELL SHAPE-DETERMINING PROTEIN MREC"/>
    <property type="match status" value="1"/>
</dbReference>
<evidence type="ECO:0000259" key="7">
    <source>
        <dbReference type="Pfam" id="PF04085"/>
    </source>
</evidence>
<dbReference type="EMBL" id="JAXAVX010000001">
    <property type="protein sequence ID" value="MDX8150849.1"/>
    <property type="molecule type" value="Genomic_DNA"/>
</dbReference>